<dbReference type="EMBL" id="CP024785">
    <property type="protein sequence ID" value="AUB37409.1"/>
    <property type="molecule type" value="Genomic_DNA"/>
</dbReference>
<reference evidence="1 2" key="1">
    <citation type="submission" date="2017-11" db="EMBL/GenBank/DDBJ databases">
        <title>Complete genome of a free-living desiccation-tolerant cyanobacterium and its photosynthetic adaptation to extreme terrestrial habitat.</title>
        <authorList>
            <person name="Shang J."/>
        </authorList>
    </citation>
    <scope>NUCLEOTIDE SEQUENCE [LARGE SCALE GENOMIC DNA]</scope>
    <source>
        <strain evidence="1 2">CCNUN1</strain>
    </source>
</reference>
<dbReference type="KEGG" id="nfl:COO91_03354"/>
<name>A0A2K8SPM4_9NOSO</name>
<evidence type="ECO:0000313" key="2">
    <source>
        <dbReference type="Proteomes" id="UP000232003"/>
    </source>
</evidence>
<gene>
    <name evidence="1" type="ORF">COO91_03354</name>
</gene>
<dbReference type="Proteomes" id="UP000232003">
    <property type="component" value="Chromosome"/>
</dbReference>
<sequence>MLFHRSLQTRGLFACHCQVEKQQITVGILLADPDEDLSDFPILIDQENSQVKYQVSLVDVVFETVNYNFVLRMI</sequence>
<proteinExistence type="predicted"/>
<dbReference type="AlphaFoldDB" id="A0A2K8SPM4"/>
<dbReference type="RefSeq" id="WP_100899055.1">
    <property type="nucleotide sequence ID" value="NZ_CAWNNC010000001.1"/>
</dbReference>
<organism evidence="1 2">
    <name type="scientific">Nostoc flagelliforme CCNUN1</name>
    <dbReference type="NCBI Taxonomy" id="2038116"/>
    <lineage>
        <taxon>Bacteria</taxon>
        <taxon>Bacillati</taxon>
        <taxon>Cyanobacteriota</taxon>
        <taxon>Cyanophyceae</taxon>
        <taxon>Nostocales</taxon>
        <taxon>Nostocaceae</taxon>
        <taxon>Nostoc</taxon>
    </lineage>
</organism>
<evidence type="ECO:0000313" key="1">
    <source>
        <dbReference type="EMBL" id="AUB37409.1"/>
    </source>
</evidence>
<keyword evidence="2" id="KW-1185">Reference proteome</keyword>
<accession>A0A2K8SPM4</accession>
<dbReference type="OrthoDB" id="9889627at2"/>
<protein>
    <submittedName>
        <fullName evidence="1">Uncharacterized protein</fullName>
    </submittedName>
</protein>